<dbReference type="EMBL" id="JALNTZ010000004">
    <property type="protein sequence ID" value="KAJ3653937.1"/>
    <property type="molecule type" value="Genomic_DNA"/>
</dbReference>
<keyword evidence="2" id="KW-1133">Transmembrane helix</keyword>
<feature type="transmembrane region" description="Helical" evidence="2">
    <location>
        <begin position="45"/>
        <end position="65"/>
    </location>
</feature>
<evidence type="ECO:0000313" key="4">
    <source>
        <dbReference type="Proteomes" id="UP001168821"/>
    </source>
</evidence>
<dbReference type="Proteomes" id="UP001168821">
    <property type="component" value="Unassembled WGS sequence"/>
</dbReference>
<reference evidence="3" key="1">
    <citation type="journal article" date="2023" name="G3 (Bethesda)">
        <title>Whole genome assemblies of Zophobas morio and Tenebrio molitor.</title>
        <authorList>
            <person name="Kaur S."/>
            <person name="Stinson S.A."/>
            <person name="diCenzo G.C."/>
        </authorList>
    </citation>
    <scope>NUCLEOTIDE SEQUENCE</scope>
    <source>
        <strain evidence="3">QUZm001</strain>
    </source>
</reference>
<dbReference type="AlphaFoldDB" id="A0AA38IH92"/>
<sequence length="91" mass="10493">MSIPTHNQSTAKPNTKFKTPQPRIHHKLSGQDIDDEVLYKFKRKMWISSNSYVVSWMIAFIGNMFKIPDAMLDLTFLAVGGCLPGHFYYQL</sequence>
<gene>
    <name evidence="3" type="ORF">Zmor_013159</name>
</gene>
<keyword evidence="4" id="KW-1185">Reference proteome</keyword>
<keyword evidence="2" id="KW-0812">Transmembrane</keyword>
<feature type="region of interest" description="Disordered" evidence="1">
    <location>
        <begin position="1"/>
        <end position="23"/>
    </location>
</feature>
<proteinExistence type="predicted"/>
<comment type="caution">
    <text evidence="3">The sequence shown here is derived from an EMBL/GenBank/DDBJ whole genome shotgun (WGS) entry which is preliminary data.</text>
</comment>
<keyword evidence="2" id="KW-0472">Membrane</keyword>
<evidence type="ECO:0000256" key="1">
    <source>
        <dbReference type="SAM" id="MobiDB-lite"/>
    </source>
</evidence>
<feature type="compositionally biased region" description="Polar residues" evidence="1">
    <location>
        <begin position="1"/>
        <end position="18"/>
    </location>
</feature>
<evidence type="ECO:0000256" key="2">
    <source>
        <dbReference type="SAM" id="Phobius"/>
    </source>
</evidence>
<protein>
    <submittedName>
        <fullName evidence="3">Uncharacterized protein</fullName>
    </submittedName>
</protein>
<evidence type="ECO:0000313" key="3">
    <source>
        <dbReference type="EMBL" id="KAJ3653937.1"/>
    </source>
</evidence>
<accession>A0AA38IH92</accession>
<name>A0AA38IH92_9CUCU</name>
<organism evidence="3 4">
    <name type="scientific">Zophobas morio</name>
    <dbReference type="NCBI Taxonomy" id="2755281"/>
    <lineage>
        <taxon>Eukaryota</taxon>
        <taxon>Metazoa</taxon>
        <taxon>Ecdysozoa</taxon>
        <taxon>Arthropoda</taxon>
        <taxon>Hexapoda</taxon>
        <taxon>Insecta</taxon>
        <taxon>Pterygota</taxon>
        <taxon>Neoptera</taxon>
        <taxon>Endopterygota</taxon>
        <taxon>Coleoptera</taxon>
        <taxon>Polyphaga</taxon>
        <taxon>Cucujiformia</taxon>
        <taxon>Tenebrionidae</taxon>
        <taxon>Zophobas</taxon>
    </lineage>
</organism>
<feature type="transmembrane region" description="Helical" evidence="2">
    <location>
        <begin position="71"/>
        <end position="89"/>
    </location>
</feature>